<accession>A0ABD6CTF6</accession>
<dbReference type="Proteomes" id="UP001597085">
    <property type="component" value="Unassembled WGS sequence"/>
</dbReference>
<sequence>MAAERPGRRSCDCKIGRDIDRYQLDQLNEQLIRNRQDNELSLRDLATFVNHRVLEAAIEGASGDVLEDESDLFGALDQKDAIAAIYGALRDEDVPPDRRARVRTRLTQAGVDLDTVEDHWVTHTTMRRHLQECLDLDTSSEQTLEPDNAKSTIEWIRTRCTAIVVRTFERLQSADHLNITDLDVSVSIRATCTECGKTYSPSKLISRGHCDCYQDPD</sequence>
<gene>
    <name evidence="1" type="primary">rdfA</name>
    <name evidence="1" type="ORF">ACFSBX_16865</name>
</gene>
<comment type="caution">
    <text evidence="1">The sequence shown here is derived from an EMBL/GenBank/DDBJ whole genome shotgun (WGS) entry which is preliminary data.</text>
</comment>
<dbReference type="InterPro" id="IPR048925">
    <property type="entry name" value="RdfA"/>
</dbReference>
<dbReference type="EMBL" id="JBHUDK010000016">
    <property type="protein sequence ID" value="MFD1600613.1"/>
    <property type="molecule type" value="Genomic_DNA"/>
</dbReference>
<dbReference type="Pfam" id="PF21811">
    <property type="entry name" value="RdfA"/>
    <property type="match status" value="1"/>
</dbReference>
<dbReference type="AlphaFoldDB" id="A0ABD6CTF6"/>
<reference evidence="1 2" key="1">
    <citation type="journal article" date="2019" name="Int. J. Syst. Evol. Microbiol.">
        <title>The Global Catalogue of Microorganisms (GCM) 10K type strain sequencing project: providing services to taxonomists for standard genome sequencing and annotation.</title>
        <authorList>
            <consortium name="The Broad Institute Genomics Platform"/>
            <consortium name="The Broad Institute Genome Sequencing Center for Infectious Disease"/>
            <person name="Wu L."/>
            <person name="Ma J."/>
        </authorList>
    </citation>
    <scope>NUCLEOTIDE SEQUENCE [LARGE SCALE GENOMIC DNA]</scope>
    <source>
        <strain evidence="1 2">CGMCC 1.12121</strain>
    </source>
</reference>
<keyword evidence="2" id="KW-1185">Reference proteome</keyword>
<evidence type="ECO:0000313" key="2">
    <source>
        <dbReference type="Proteomes" id="UP001597085"/>
    </source>
</evidence>
<dbReference type="RefSeq" id="WP_390278269.1">
    <property type="nucleotide sequence ID" value="NZ_JBHUDK010000016.1"/>
</dbReference>
<organism evidence="1 2">
    <name type="scientific">Halobellus rarus</name>
    <dbReference type="NCBI Taxonomy" id="1126237"/>
    <lineage>
        <taxon>Archaea</taxon>
        <taxon>Methanobacteriati</taxon>
        <taxon>Methanobacteriota</taxon>
        <taxon>Stenosarchaea group</taxon>
        <taxon>Halobacteria</taxon>
        <taxon>Halobacteriales</taxon>
        <taxon>Haloferacaceae</taxon>
        <taxon>Halobellus</taxon>
    </lineage>
</organism>
<name>A0ABD6CTF6_9EURY</name>
<evidence type="ECO:0000313" key="1">
    <source>
        <dbReference type="EMBL" id="MFD1600613.1"/>
    </source>
</evidence>
<protein>
    <submittedName>
        <fullName evidence="1">Rod-determining factor RdfA</fullName>
    </submittedName>
</protein>
<proteinExistence type="predicted"/>